<dbReference type="Proteomes" id="UP000236214">
    <property type="component" value="Unassembled WGS sequence"/>
</dbReference>
<dbReference type="NCBIfam" id="NF038403">
    <property type="entry name" value="perm_prefix_1"/>
    <property type="match status" value="1"/>
</dbReference>
<evidence type="ECO:0008006" key="4">
    <source>
        <dbReference type="Google" id="ProtNLM"/>
    </source>
</evidence>
<evidence type="ECO:0000313" key="2">
    <source>
        <dbReference type="EMBL" id="GBD67342.1"/>
    </source>
</evidence>
<feature type="transmembrane region" description="Helical" evidence="1">
    <location>
        <begin position="218"/>
        <end position="240"/>
    </location>
</feature>
<dbReference type="RefSeq" id="WP_061840169.1">
    <property type="nucleotide sequence ID" value="NZ_BDEB01000028.1"/>
</dbReference>
<dbReference type="InterPro" id="IPR047928">
    <property type="entry name" value="Perm_prefix_1"/>
</dbReference>
<evidence type="ECO:0000313" key="3">
    <source>
        <dbReference type="Proteomes" id="UP000236214"/>
    </source>
</evidence>
<gene>
    <name evidence="2" type="ORF">TEHN7118_0148</name>
</gene>
<keyword evidence="3" id="KW-1185">Reference proteome</keyword>
<evidence type="ECO:0000256" key="1">
    <source>
        <dbReference type="SAM" id="Phobius"/>
    </source>
</evidence>
<protein>
    <recommendedName>
        <fullName evidence="4">Beta-carotene 15,15'-monooxygenase</fullName>
    </recommendedName>
</protein>
<dbReference type="AlphaFoldDB" id="A0A2H6CQS8"/>
<keyword evidence="1" id="KW-1133">Transmembrane helix</keyword>
<organism evidence="2 3">
    <name type="scientific">Tetragenococcus halophilus subsp. halophilus</name>
    <dbReference type="NCBI Taxonomy" id="1513897"/>
    <lineage>
        <taxon>Bacteria</taxon>
        <taxon>Bacillati</taxon>
        <taxon>Bacillota</taxon>
        <taxon>Bacilli</taxon>
        <taxon>Lactobacillales</taxon>
        <taxon>Enterococcaceae</taxon>
        <taxon>Tetragenococcus</taxon>
    </lineage>
</organism>
<sequence>MNTIRNYLDSLFLNVPKTAETQKAKKDLLSTMEDHYYELIEEGKNENEAIGTVINEFGSIDELLAELELEKKDSSEQDTEFFDAIDIEEAFDFWATVRRFAFSVSSGILLFCLALSTVVFSDNGSIIAALPIVFFFIFIALGVGLIVPAGMKYSKTFETLEDRPLTQETQKEARTQVKNYEKSFRSGLSLGIGLCILAIPSIVFFSEFLHLDTVGVSTFFGIAGIGVFLIVYTSIIYNGFKKMTKSHYFISDEDEPGPRATEETYGKNAPFINFFRRIYWPCIVVIYFLGSSITGGWSYSWLIFVIAGPIYSFVMEQGARNKNEEQ</sequence>
<feature type="transmembrane region" description="Helical" evidence="1">
    <location>
        <begin position="126"/>
        <end position="147"/>
    </location>
</feature>
<dbReference type="GeneID" id="64053264"/>
<reference evidence="2 3" key="1">
    <citation type="submission" date="2016-05" db="EMBL/GenBank/DDBJ databases">
        <title>Whole genome sequencing of Tetragenococcus halophilus subsp. halophilus NISL 7118.</title>
        <authorList>
            <person name="Shiwa Y."/>
            <person name="Nishimura I."/>
            <person name="Yoshikawa H."/>
            <person name="Koyama Y."/>
            <person name="Oguma T."/>
        </authorList>
    </citation>
    <scope>NUCLEOTIDE SEQUENCE [LARGE SCALE GENOMIC DNA]</scope>
    <source>
        <strain evidence="2 3">NISL 7118</strain>
    </source>
</reference>
<comment type="caution">
    <text evidence="2">The sequence shown here is derived from an EMBL/GenBank/DDBJ whole genome shotgun (WGS) entry which is preliminary data.</text>
</comment>
<keyword evidence="1" id="KW-0472">Membrane</keyword>
<proteinExistence type="predicted"/>
<feature type="transmembrane region" description="Helical" evidence="1">
    <location>
        <begin position="100"/>
        <end position="120"/>
    </location>
</feature>
<dbReference type="EMBL" id="BDEC01000005">
    <property type="protein sequence ID" value="GBD67342.1"/>
    <property type="molecule type" value="Genomic_DNA"/>
</dbReference>
<name>A0A2H6CQS8_TETHA</name>
<accession>A0A2H6CQS8</accession>
<keyword evidence="1" id="KW-0812">Transmembrane</keyword>
<feature type="transmembrane region" description="Helical" evidence="1">
    <location>
        <begin position="188"/>
        <end position="206"/>
    </location>
</feature>